<evidence type="ECO:0000256" key="7">
    <source>
        <dbReference type="ARBA" id="ARBA00022989"/>
    </source>
</evidence>
<comment type="similarity">
    <text evidence="2">Belongs to the BIG1 family.</text>
</comment>
<evidence type="ECO:0000256" key="5">
    <source>
        <dbReference type="ARBA" id="ARBA00022729"/>
    </source>
</evidence>
<protein>
    <recommendedName>
        <fullName evidence="3">Protein BIG1</fullName>
    </recommendedName>
</protein>
<comment type="caution">
    <text evidence="12">The sequence shown here is derived from an EMBL/GenBank/DDBJ whole genome shotgun (WGS) entry which is preliminary data.</text>
</comment>
<name>A0ABR4P4H3_9HELO</name>
<evidence type="ECO:0000256" key="8">
    <source>
        <dbReference type="ARBA" id="ARBA00023136"/>
    </source>
</evidence>
<reference evidence="12 13" key="1">
    <citation type="submission" date="2024-06" db="EMBL/GenBank/DDBJ databases">
        <title>Complete genome of Phlyctema vagabunda strain 19-DSS-EL-015.</title>
        <authorList>
            <person name="Fiorenzani C."/>
        </authorList>
    </citation>
    <scope>NUCLEOTIDE SEQUENCE [LARGE SCALE GENOMIC DNA]</scope>
    <source>
        <strain evidence="12 13">19-DSS-EL-015</strain>
    </source>
</reference>
<keyword evidence="9" id="KW-0961">Cell wall biogenesis/degradation</keyword>
<evidence type="ECO:0000256" key="10">
    <source>
        <dbReference type="SAM" id="Phobius"/>
    </source>
</evidence>
<keyword evidence="7 10" id="KW-1133">Transmembrane helix</keyword>
<keyword evidence="4 10" id="KW-0812">Transmembrane</keyword>
<dbReference type="InterPro" id="IPR046756">
    <property type="entry name" value="VAS1/VOA1_TM"/>
</dbReference>
<keyword evidence="6" id="KW-0256">Endoplasmic reticulum</keyword>
<proteinExistence type="inferred from homology"/>
<evidence type="ECO:0000313" key="13">
    <source>
        <dbReference type="Proteomes" id="UP001629113"/>
    </source>
</evidence>
<comment type="subcellular location">
    <subcellularLocation>
        <location evidence="1">Endoplasmic reticulum membrane</location>
        <topology evidence="1">Single-pass type I membrane protein</topology>
    </subcellularLocation>
</comment>
<accession>A0ABR4P4H3</accession>
<evidence type="ECO:0000256" key="6">
    <source>
        <dbReference type="ARBA" id="ARBA00022824"/>
    </source>
</evidence>
<gene>
    <name evidence="12" type="ORF">PVAG01_09932</name>
</gene>
<evidence type="ECO:0000313" key="12">
    <source>
        <dbReference type="EMBL" id="KAL3418217.1"/>
    </source>
</evidence>
<evidence type="ECO:0000256" key="2">
    <source>
        <dbReference type="ARBA" id="ARBA00008203"/>
    </source>
</evidence>
<organism evidence="12 13">
    <name type="scientific">Phlyctema vagabunda</name>
    <dbReference type="NCBI Taxonomy" id="108571"/>
    <lineage>
        <taxon>Eukaryota</taxon>
        <taxon>Fungi</taxon>
        <taxon>Dikarya</taxon>
        <taxon>Ascomycota</taxon>
        <taxon>Pezizomycotina</taxon>
        <taxon>Leotiomycetes</taxon>
        <taxon>Helotiales</taxon>
        <taxon>Dermateaceae</taxon>
        <taxon>Phlyctema</taxon>
    </lineage>
</organism>
<dbReference type="InterPro" id="IPR037654">
    <property type="entry name" value="Big1"/>
</dbReference>
<evidence type="ECO:0000256" key="9">
    <source>
        <dbReference type="ARBA" id="ARBA00023316"/>
    </source>
</evidence>
<evidence type="ECO:0000256" key="4">
    <source>
        <dbReference type="ARBA" id="ARBA00022692"/>
    </source>
</evidence>
<dbReference type="PANTHER" id="PTHR28285">
    <property type="entry name" value="PROTEIN BIG1"/>
    <property type="match status" value="1"/>
</dbReference>
<dbReference type="Pfam" id="PF20520">
    <property type="entry name" value="Ac45-VOA1_TM"/>
    <property type="match status" value="1"/>
</dbReference>
<evidence type="ECO:0000256" key="1">
    <source>
        <dbReference type="ARBA" id="ARBA00004115"/>
    </source>
</evidence>
<dbReference type="EMBL" id="JBFCZG010000009">
    <property type="protein sequence ID" value="KAL3418217.1"/>
    <property type="molecule type" value="Genomic_DNA"/>
</dbReference>
<dbReference type="Proteomes" id="UP001629113">
    <property type="component" value="Unassembled WGS sequence"/>
</dbReference>
<feature type="domain" description="V-type proton ATPase subunit S1/VOA1 transmembrane" evidence="11">
    <location>
        <begin position="247"/>
        <end position="285"/>
    </location>
</feature>
<evidence type="ECO:0000259" key="11">
    <source>
        <dbReference type="Pfam" id="PF20520"/>
    </source>
</evidence>
<keyword evidence="8 10" id="KW-0472">Membrane</keyword>
<keyword evidence="13" id="KW-1185">Reference proteome</keyword>
<dbReference type="PANTHER" id="PTHR28285:SF1">
    <property type="entry name" value="PROTEIN BIG1"/>
    <property type="match status" value="1"/>
</dbReference>
<evidence type="ECO:0000256" key="3">
    <source>
        <dbReference type="ARBA" id="ARBA00022089"/>
    </source>
</evidence>
<feature type="transmembrane region" description="Helical" evidence="10">
    <location>
        <begin position="247"/>
        <end position="270"/>
    </location>
</feature>
<keyword evidence="5" id="KW-0732">Signal</keyword>
<sequence length="293" mass="31938">MRFSIATTLVAGAATAHAFRDTSPFLLFSSSPLPSTISSLSTDQLQSAADVVKQTDKLLSSCSSDIYLVVEQPEISAFDVSSQTSIPFLRQALADSSVQTKYVISEVVGLEASHQARRFVDKIQKECGAELLVLQGSKTEGRALNVEGKTRVILSTFAGPNGDKNSRQRQLAGHDAELGRELLSHLKDHKYTVIYTTSPVLSAAEHTDIYDPIFQEALHMDLKRDVIGARRGNHTVDRRPLFEKYNYFSPGLFMGLSVTLLLLTILGVGVRALSSLEVSYGAFAKEMGPSAQK</sequence>